<accession>A0A8T1WPK4</accession>
<feature type="domain" description="CAP-Gly" evidence="3">
    <location>
        <begin position="264"/>
        <end position="306"/>
    </location>
</feature>
<dbReference type="PROSITE" id="PS50076">
    <property type="entry name" value="DNAJ_2"/>
    <property type="match status" value="1"/>
</dbReference>
<dbReference type="CDD" id="cd06257">
    <property type="entry name" value="DnaJ"/>
    <property type="match status" value="1"/>
</dbReference>
<dbReference type="InterPro" id="IPR001623">
    <property type="entry name" value="DnaJ_domain"/>
</dbReference>
<proteinExistence type="predicted"/>
<evidence type="ECO:0000313" key="5">
    <source>
        <dbReference type="Proteomes" id="UP000693981"/>
    </source>
</evidence>
<dbReference type="PANTHER" id="PTHR43948">
    <property type="entry name" value="DNAJ HOMOLOG SUBFAMILY B"/>
    <property type="match status" value="1"/>
</dbReference>
<feature type="compositionally biased region" description="Basic residues" evidence="1">
    <location>
        <begin position="128"/>
        <end position="137"/>
    </location>
</feature>
<dbReference type="EMBL" id="JAGDFL010000285">
    <property type="protein sequence ID" value="KAG7394268.1"/>
    <property type="molecule type" value="Genomic_DNA"/>
</dbReference>
<feature type="compositionally biased region" description="Basic and acidic residues" evidence="1">
    <location>
        <begin position="215"/>
        <end position="225"/>
    </location>
</feature>
<evidence type="ECO:0000259" key="2">
    <source>
        <dbReference type="PROSITE" id="PS50076"/>
    </source>
</evidence>
<dbReference type="SMART" id="SM01052">
    <property type="entry name" value="CAP_GLY"/>
    <property type="match status" value="1"/>
</dbReference>
<evidence type="ECO:0000259" key="3">
    <source>
        <dbReference type="PROSITE" id="PS50245"/>
    </source>
</evidence>
<dbReference type="OrthoDB" id="2130750at2759"/>
<keyword evidence="5" id="KW-1185">Reference proteome</keyword>
<dbReference type="Proteomes" id="UP000693981">
    <property type="component" value="Unassembled WGS sequence"/>
</dbReference>
<reference evidence="4" key="1">
    <citation type="submission" date="2021-02" db="EMBL/GenBank/DDBJ databases">
        <authorList>
            <person name="Palmer J.M."/>
        </authorList>
    </citation>
    <scope>NUCLEOTIDE SEQUENCE</scope>
    <source>
        <strain evidence="4">SCRP23</strain>
    </source>
</reference>
<comment type="caution">
    <text evidence="4">The sequence shown here is derived from an EMBL/GenBank/DDBJ whole genome shotgun (WGS) entry which is preliminary data.</text>
</comment>
<evidence type="ECO:0000256" key="1">
    <source>
        <dbReference type="SAM" id="MobiDB-lite"/>
    </source>
</evidence>
<dbReference type="GO" id="GO:0051087">
    <property type="term" value="F:protein-folding chaperone binding"/>
    <property type="evidence" value="ECO:0007669"/>
    <property type="project" value="TreeGrafter"/>
</dbReference>
<dbReference type="PROSITE" id="PS50245">
    <property type="entry name" value="CAP_GLY_2"/>
    <property type="match status" value="1"/>
</dbReference>
<evidence type="ECO:0000313" key="4">
    <source>
        <dbReference type="EMBL" id="KAG7394268.1"/>
    </source>
</evidence>
<sequence>MTISVKEAYTTLGLTRDASPDEVKKAYRKLALQFHPDKNPDPAATAKFQHLSAAYKRLDEHLKRGRGGGDRAFEDLFDPEFGEFDDDGSAFDDDMYMPSMEEMLFMFDMLFSAPPPKQTPPARFNSDRKRKKSKKSKNTAGSTGIRVNLGRKGERQTPSSFPSYIDQELMDMFAHGMMFGDADGLDEDFLSMATAFACSGMDSEEEIPEWGSDSNGKKAVDDRGKQKQPWAARKAEKEADWQMPSLGSKVCVHGKHTGIVTFTGQVHYAKGEFVGVALSSPVGKNDGSVKGVRYFECSPCHGLMVRPEDVTPLAA</sequence>
<feature type="region of interest" description="Disordered" evidence="1">
    <location>
        <begin position="205"/>
        <end position="228"/>
    </location>
</feature>
<name>A0A8T1WPK4_9STRA</name>
<dbReference type="Pfam" id="PF00226">
    <property type="entry name" value="DnaJ"/>
    <property type="match status" value="1"/>
</dbReference>
<dbReference type="GO" id="GO:0005737">
    <property type="term" value="C:cytoplasm"/>
    <property type="evidence" value="ECO:0007669"/>
    <property type="project" value="TreeGrafter"/>
</dbReference>
<dbReference type="PANTHER" id="PTHR43948:SF14">
    <property type="entry name" value="PROTEIN DNAJ, PUTATIVE-RELATED"/>
    <property type="match status" value="1"/>
</dbReference>
<dbReference type="GO" id="GO:0051082">
    <property type="term" value="F:unfolded protein binding"/>
    <property type="evidence" value="ECO:0007669"/>
    <property type="project" value="TreeGrafter"/>
</dbReference>
<dbReference type="PROSITE" id="PS00845">
    <property type="entry name" value="CAP_GLY_1"/>
    <property type="match status" value="1"/>
</dbReference>
<dbReference type="GO" id="GO:0044183">
    <property type="term" value="F:protein folding chaperone"/>
    <property type="evidence" value="ECO:0007669"/>
    <property type="project" value="TreeGrafter"/>
</dbReference>
<dbReference type="SMART" id="SM00271">
    <property type="entry name" value="DnaJ"/>
    <property type="match status" value="1"/>
</dbReference>
<gene>
    <name evidence="4" type="ORF">PHYBOEH_005423</name>
</gene>
<protein>
    <recommendedName>
        <fullName evidence="6">J domain-containing protein</fullName>
    </recommendedName>
</protein>
<dbReference type="AlphaFoldDB" id="A0A8T1WPK4"/>
<feature type="domain" description="J" evidence="2">
    <location>
        <begin position="7"/>
        <end position="78"/>
    </location>
</feature>
<evidence type="ECO:0008006" key="6">
    <source>
        <dbReference type="Google" id="ProtNLM"/>
    </source>
</evidence>
<dbReference type="InterPro" id="IPR000938">
    <property type="entry name" value="CAP-Gly_domain"/>
</dbReference>
<dbReference type="Pfam" id="PF01302">
    <property type="entry name" value="CAP_GLY"/>
    <property type="match status" value="1"/>
</dbReference>
<dbReference type="GO" id="GO:0005634">
    <property type="term" value="C:nucleus"/>
    <property type="evidence" value="ECO:0007669"/>
    <property type="project" value="TreeGrafter"/>
</dbReference>
<organism evidence="4 5">
    <name type="scientific">Phytophthora boehmeriae</name>
    <dbReference type="NCBI Taxonomy" id="109152"/>
    <lineage>
        <taxon>Eukaryota</taxon>
        <taxon>Sar</taxon>
        <taxon>Stramenopiles</taxon>
        <taxon>Oomycota</taxon>
        <taxon>Peronosporomycetes</taxon>
        <taxon>Peronosporales</taxon>
        <taxon>Peronosporaceae</taxon>
        <taxon>Phytophthora</taxon>
    </lineage>
</organism>
<feature type="region of interest" description="Disordered" evidence="1">
    <location>
        <begin position="116"/>
        <end position="160"/>
    </location>
</feature>